<feature type="region of interest" description="Disordered" evidence="1">
    <location>
        <begin position="349"/>
        <end position="389"/>
    </location>
</feature>
<feature type="region of interest" description="Disordered" evidence="1">
    <location>
        <begin position="521"/>
        <end position="675"/>
    </location>
</feature>
<feature type="compositionally biased region" description="Low complexity" evidence="1">
    <location>
        <begin position="372"/>
        <end position="389"/>
    </location>
</feature>
<feature type="compositionally biased region" description="Polar residues" evidence="1">
    <location>
        <begin position="656"/>
        <end position="665"/>
    </location>
</feature>
<feature type="region of interest" description="Disordered" evidence="1">
    <location>
        <begin position="45"/>
        <end position="78"/>
    </location>
</feature>
<feature type="compositionally biased region" description="Low complexity" evidence="1">
    <location>
        <begin position="666"/>
        <end position="675"/>
    </location>
</feature>
<dbReference type="EMBL" id="JABELX010000013">
    <property type="protein sequence ID" value="NNH74189.1"/>
    <property type="molecule type" value="Genomic_DNA"/>
</dbReference>
<dbReference type="AlphaFoldDB" id="A0A849CF90"/>
<feature type="compositionally biased region" description="Low complexity" evidence="1">
    <location>
        <begin position="584"/>
        <end position="609"/>
    </location>
</feature>
<dbReference type="Proteomes" id="UP000586827">
    <property type="component" value="Unassembled WGS sequence"/>
</dbReference>
<evidence type="ECO:0000256" key="1">
    <source>
        <dbReference type="SAM" id="MobiDB-lite"/>
    </source>
</evidence>
<name>A0A849CF90_9NOCA</name>
<accession>A0A849CF90</accession>
<organism evidence="2 3">
    <name type="scientific">Nocardia uniformis</name>
    <dbReference type="NCBI Taxonomy" id="53432"/>
    <lineage>
        <taxon>Bacteria</taxon>
        <taxon>Bacillati</taxon>
        <taxon>Actinomycetota</taxon>
        <taxon>Actinomycetes</taxon>
        <taxon>Mycobacteriales</taxon>
        <taxon>Nocardiaceae</taxon>
        <taxon>Nocardia</taxon>
    </lineage>
</organism>
<reference evidence="2 3" key="1">
    <citation type="submission" date="2020-05" db="EMBL/GenBank/DDBJ databases">
        <title>MicrobeNet Type strains.</title>
        <authorList>
            <person name="Nicholson A.C."/>
        </authorList>
    </citation>
    <scope>NUCLEOTIDE SEQUENCE [LARGE SCALE GENOMIC DNA]</scope>
    <source>
        <strain evidence="2 3">JCM 3224</strain>
    </source>
</reference>
<feature type="region of interest" description="Disordered" evidence="1">
    <location>
        <begin position="125"/>
        <end position="239"/>
    </location>
</feature>
<evidence type="ECO:0000313" key="3">
    <source>
        <dbReference type="Proteomes" id="UP000586827"/>
    </source>
</evidence>
<feature type="compositionally biased region" description="Gly residues" evidence="1">
    <location>
        <begin position="360"/>
        <end position="371"/>
    </location>
</feature>
<gene>
    <name evidence="2" type="ORF">HLB23_30800</name>
</gene>
<comment type="caution">
    <text evidence="2">The sequence shown here is derived from an EMBL/GenBank/DDBJ whole genome shotgun (WGS) entry which is preliminary data.</text>
</comment>
<evidence type="ECO:0000313" key="2">
    <source>
        <dbReference type="EMBL" id="NNH74189.1"/>
    </source>
</evidence>
<feature type="compositionally biased region" description="Polar residues" evidence="1">
    <location>
        <begin position="125"/>
        <end position="140"/>
    </location>
</feature>
<protein>
    <submittedName>
        <fullName evidence="2">Uncharacterized protein</fullName>
    </submittedName>
</protein>
<dbReference type="RefSeq" id="WP_067523592.1">
    <property type="nucleotide sequence ID" value="NZ_JABELX010000013.1"/>
</dbReference>
<sequence length="774" mass="76131">MTRDLPLGDDESGPAEDADTAYRVATGVSRVARAGAYVTGGALVAANGTSGLPNSDAHDSRNVGWAQPNDPQPDAPSPVVTFPELDFYSVPPILGGGPEVSPIAEQLGSDADLFPAEFGAASMSTMPGYNQSAGNPTTGWDPSAGLERPSGYDPSAGLGNPSYDPSSGVGAPGAHDPSEGLGQQPGAFDPSAGLGQQPGAFDPSAGLGQQPGGVFDPSAGLSQPGGFNPGAGLGFDDSQGDWGQQFGQFLKMPGADGLQLPGMNGMGLAQAQATPGSPLNSNVFDGVGEDGFGLFVSTDSGLSVHVGLDGVWVDSHLKVEIGVGDVGGQFDRFNQSAKDALADPAKIQGSGAVDQSATGGMSGLRATGGQGSANSPAAVPNSAPTGAAPAAPAAVAPAAAPIAPVAPAVAPAAAPFAPAPVAPAPVAPAPVAPAAVAPAPVVPVPVAPAPVAPVAVAQPVVATPLQTTIQPDVATTPMANVWAAPAGQSPLTAPAVATPALFDRPTETVPTQQPSETVIAQPTPVTGTQPTVPPVSTPDKPDTGAGLTTAPAIPTKIPGVTDPATTKLPGATDPVTKLPGATDPATTKVPGATTAPTTPGVDTPATTPDLPASTVAPVPTADGPDIGTTPTVPDDIDTGSTPVPTVSKPALPTASIPDNYSTPGLTTPDVTVPDATVPTMAPTQPTIEPMPTMTQPAPIKPAAPTNPAKPIADTSDSGAAHSALFVRDGSAFDSAYAHDGVDYDGGTLSTHLMSEATLAETHYPVHGPFDLTLL</sequence>
<proteinExistence type="predicted"/>
<keyword evidence="3" id="KW-1185">Reference proteome</keyword>